<keyword evidence="4" id="KW-1185">Reference proteome</keyword>
<dbReference type="AlphaFoldDB" id="A0A0M0JAB3"/>
<reference evidence="4" key="1">
    <citation type="journal article" date="2015" name="PLoS Genet.">
        <title>Genome Sequence and Transcriptome Analyses of Chrysochromulina tobin: Metabolic Tools for Enhanced Algal Fitness in the Prominent Order Prymnesiales (Haptophyceae).</title>
        <authorList>
            <person name="Hovde B.T."/>
            <person name="Deodato C.R."/>
            <person name="Hunsperger H.M."/>
            <person name="Ryken S.A."/>
            <person name="Yost W."/>
            <person name="Jha R.K."/>
            <person name="Patterson J."/>
            <person name="Monnat R.J. Jr."/>
            <person name="Barlow S.B."/>
            <person name="Starkenburg S.R."/>
            <person name="Cattolico R.A."/>
        </authorList>
    </citation>
    <scope>NUCLEOTIDE SEQUENCE</scope>
    <source>
        <strain evidence="4">CCMP291</strain>
    </source>
</reference>
<dbReference type="OrthoDB" id="447129at2759"/>
<dbReference type="SUPFAM" id="SSF56672">
    <property type="entry name" value="DNA/RNA polymerases"/>
    <property type="match status" value="1"/>
</dbReference>
<dbReference type="EMBL" id="JWZX01003205">
    <property type="protein sequence ID" value="KOO23302.1"/>
    <property type="molecule type" value="Genomic_DNA"/>
</dbReference>
<protein>
    <submittedName>
        <fullName evidence="3">DNA polymerase iota</fullName>
    </submittedName>
</protein>
<evidence type="ECO:0000313" key="3">
    <source>
        <dbReference type="EMBL" id="KOO23302.1"/>
    </source>
</evidence>
<dbReference type="PROSITE" id="PS50173">
    <property type="entry name" value="UMUC"/>
    <property type="match status" value="1"/>
</dbReference>
<accession>A0A0M0JAB3</accession>
<dbReference type="Pfam" id="PF00817">
    <property type="entry name" value="IMS"/>
    <property type="match status" value="1"/>
</dbReference>
<dbReference type="InterPro" id="IPR001126">
    <property type="entry name" value="UmuC"/>
</dbReference>
<organism evidence="3 4">
    <name type="scientific">Chrysochromulina tobinii</name>
    <dbReference type="NCBI Taxonomy" id="1460289"/>
    <lineage>
        <taxon>Eukaryota</taxon>
        <taxon>Haptista</taxon>
        <taxon>Haptophyta</taxon>
        <taxon>Prymnesiophyceae</taxon>
        <taxon>Prymnesiales</taxon>
        <taxon>Chrysochromulinaceae</taxon>
        <taxon>Chrysochromulina</taxon>
    </lineage>
</organism>
<evidence type="ECO:0000259" key="2">
    <source>
        <dbReference type="PROSITE" id="PS50173"/>
    </source>
</evidence>
<name>A0A0M0JAB3_9EUKA</name>
<proteinExistence type="predicted"/>
<dbReference type="Gene3D" id="1.10.150.20">
    <property type="entry name" value="5' to 3' exonuclease, C-terminal subdomain"/>
    <property type="match status" value="1"/>
</dbReference>
<dbReference type="PANTHER" id="PTHR46404:SF1">
    <property type="entry name" value="DNA POLYMERASE IOTA"/>
    <property type="match status" value="1"/>
</dbReference>
<dbReference type="Gene3D" id="3.40.1170.60">
    <property type="match status" value="1"/>
</dbReference>
<dbReference type="PANTHER" id="PTHR46404">
    <property type="entry name" value="DNA POLYMERASE IOTA"/>
    <property type="match status" value="1"/>
</dbReference>
<dbReference type="InterPro" id="IPR043128">
    <property type="entry name" value="Rev_trsase/Diguanyl_cyclase"/>
</dbReference>
<dbReference type="Gene3D" id="3.30.70.270">
    <property type="match status" value="1"/>
</dbReference>
<dbReference type="GO" id="GO:0006281">
    <property type="term" value="P:DNA repair"/>
    <property type="evidence" value="ECO:0007669"/>
    <property type="project" value="InterPro"/>
</dbReference>
<evidence type="ECO:0000313" key="4">
    <source>
        <dbReference type="Proteomes" id="UP000037460"/>
    </source>
</evidence>
<feature type="domain" description="UmuC" evidence="2">
    <location>
        <begin position="16"/>
        <end position="259"/>
    </location>
</feature>
<comment type="caution">
    <text evidence="3">The sequence shown here is derived from an EMBL/GenBank/DDBJ whole genome shotgun (WGS) entry which is preliminary data.</text>
</comment>
<feature type="region of interest" description="Disordered" evidence="1">
    <location>
        <begin position="321"/>
        <end position="343"/>
    </location>
</feature>
<gene>
    <name evidence="3" type="ORF">Ctob_000612</name>
</gene>
<dbReference type="InterPro" id="IPR043502">
    <property type="entry name" value="DNA/RNA_pol_sf"/>
</dbReference>
<evidence type="ECO:0000256" key="1">
    <source>
        <dbReference type="SAM" id="MobiDB-lite"/>
    </source>
</evidence>
<dbReference type="Proteomes" id="UP000037460">
    <property type="component" value="Unassembled WGS sequence"/>
</dbReference>
<sequence length="343" mass="35687">MASPVYSGSNSAARAILQIDIDCFYAQVEMLRGRVDPDRPFAVTQKFLVVTANYAARAAGVGKLMPIDRAKAKCPELLLASGEDLTPYREASAAIFTALTPFGPVQKLGLDEMFVDVTAAARELLRADGAIQWSETTRIHAARHGTTSAEAQARTGTDYRPQDLRASDQIGVAAALEAAAAEDDEQARLLRAASHVAVRCKAAIRAQSGLTASVGVASSKLLAKLCCGLHKPDGLTALPQSEARAFLAPLDVRVLPGVGSAATGMLHSLGLTTVGDLGAISTGALHRALSELPAALLKTTRLSAARLTSLAAGLDVEPVVPSGPPKSLSVEDSFRGASTARAR</sequence>